<dbReference type="PATRIC" id="fig|251703.9.peg.2880"/>
<protein>
    <recommendedName>
        <fullName evidence="2">Hint domain-containing protein</fullName>
    </recommendedName>
</protein>
<reference evidence="3 4" key="1">
    <citation type="submission" date="2015-09" db="EMBL/GenBank/DDBJ databases">
        <title>Genome announcement of multiple Pseudomonas syringae strains.</title>
        <authorList>
            <person name="Thakur S."/>
            <person name="Wang P.W."/>
            <person name="Gong Y."/>
            <person name="Weir B.S."/>
            <person name="Guttman D.S."/>
        </authorList>
    </citation>
    <scope>NUCLEOTIDE SEQUENCE [LARGE SCALE GENOMIC DNA]</scope>
    <source>
        <strain evidence="3 4">ICMP3963</strain>
    </source>
</reference>
<comment type="caution">
    <text evidence="3">The sequence shown here is derived from an EMBL/GenBank/DDBJ whole genome shotgun (WGS) entry which is preliminary data.</text>
</comment>
<dbReference type="InterPro" id="IPR010069">
    <property type="entry name" value="CdiA_FHA1_rpt"/>
</dbReference>
<dbReference type="InterPro" id="IPR008619">
    <property type="entry name" value="Filamentous_hemagglutn_rpt"/>
</dbReference>
<gene>
    <name evidence="3" type="ORF">ALO40_102529</name>
</gene>
<dbReference type="PROSITE" id="PS50817">
    <property type="entry name" value="INTEIN_N_TER"/>
    <property type="match status" value="1"/>
</dbReference>
<dbReference type="CDD" id="cd00081">
    <property type="entry name" value="Hint"/>
    <property type="match status" value="1"/>
</dbReference>
<dbReference type="Gene3D" id="2.170.16.10">
    <property type="entry name" value="Hedgehog/Intein (Hint) domain"/>
    <property type="match status" value="1"/>
</dbReference>
<name>A0A0Q0ECB2_9PSED</name>
<evidence type="ECO:0000256" key="1">
    <source>
        <dbReference type="SAM" id="MobiDB-lite"/>
    </source>
</evidence>
<dbReference type="GO" id="GO:0016539">
    <property type="term" value="P:intein-mediated protein splicing"/>
    <property type="evidence" value="ECO:0007669"/>
    <property type="project" value="InterPro"/>
</dbReference>
<sequence length="4923" mass="499800">LSNGLLTNQGGLINAPGQLVLKNLNVVNNQSGKISSANGFTLAATSLDNTDGSLISDKALIVRINQLLTNLRGQISANGVTLSAATLDNRNAELSSLGNLTANIGQFDNREKGRLLANGALLLTADGLNNLNGIVSGQQAVQLNLGQLTNTTGGSIYAKSSLGLTVSGAVNNDQGVLRSDGSLTLRAASLTNNAGSVSSAGVAAINVDGDVFNRGGQVLSDAALALTSASLDNSQSGRIASKGLTLTTGAFDNHQDGRLTSTGELQLNAGLVNNSDAGRIASAMALTAVVTGLNQTSDGRLYSNSDVSLDLSNGVLTNQGGLINAPGQLLLKNLTSVSNRQGEISSANGFTLAATSLDNTEGSLLSDKALVVRINQWLTNLRGKISANGVNLSAATLDNRNAELSSLSTLTATLGEFDNTDKGRLLANGALLMTADTLNNQNGIVSGQQDVQLNLGQLSNTGAGSVYAKNRLGLTLTGALNNDQGVLRSDGALDLKAASLANTGGSVTSAGVSTLATDVAVVNQGGQILGDATLTLTSASLDNSQNGRIASNGLVLTTGAFDNHQDGRLISTGTLQLNAGQVNNSDAGRIASAMALTAVVTGLDQTNDGRLYGNGDVSLDLSNGVLNNQGGQLSAPGQLLLKNLSSVNNRSGKISSANGFTLAATTLDNTAGSVISDKALIVRIDQLLTNLRGLISATGVELNAATLDNRNAELSSLGKLTATVGQFDNSGKGRLLANGALLLTADNLNNQGAGAVSGQQEVQLTLGQLTNIGSGSVYAKNTLGLTVSGALNNHQGVVRSDGTLDVSGASLANTAGSITSSGVSVLKVDGAVVNRGGQILSDSTLSLSSASLDNSQNGRIAGKDVKLATGAFDNQQGGRLTSTGTLKIDAGQVNNSDAGRIASAMALTAVVTGLDQSNDGRLYGNGDVSLDLSKGVLNNQGGLITAPGQLLLKNLTSVNNQNGEISSAKGFTLAATSLDNTAGSVLSDSALIVRVDQLLTNLRGLVSGNGIDLTANELNNQSGSVSSDADLLLTIAGTLSNQKGELTSAGNTALSALTLANANGQVMADRFLKLVITDAIDNQAGTLGAGKGADIRAVSLDNRQAGALVTDGQLDLTLTGALDNRASGSLQAKGVMNLTSQTLDNRGGRITAQNLLVVRSASVDNRGGAIRAEKGLQLFVDALDNSQTGLSTAQKGLINSNAGLELVGTRLDNQNGLLNAAGLMQLQADSVLNGSGRIASQADLVAHIGGLTQQGGELVAQGNLTLAGNTLDNQSGGLVGSTKALKIDVADIDNKAGELSSQIGVEIIAQTLDTSNGGKVLAGTALGLTVARLINLNKGLLFGNTLRLEGTRLDNAGGTLASQQDLNIGLSGALDNTGGLLSSESAMTVSAASLQNAAGSLSSADALSVTTTGALSNQAGSITTDAALTLTSASLDNSKAGKLSGKGATQVTTGTFDNSQNGRLTSSDTLRLTAGKVINQNAGRIASALALTASVTSLDQQAGELFSNTSLSLDLNNGQLNNGQLNNQGGLINASGVLLLKNLNGVANQNGEISSAQAFSLNASSLDNSGGKLLSSQALTLVVNKALSNLKGNISGAALSINSDSLDNTQGMISSRAGLDVTVNTALTNAQGTLIGDGNVNLSAATADNRLGQLASKQNLDARIGSLQQQNGQMLAQGTLTLRGDTLDNRQNGFIGATQALAINVTNIDNRGGELSSQDTMTLTGQQLNNSDKGQVLAQKALTLNIAQTTNRGNGLLSSQAGLTLIGSTLDNTGGALSALKALSIDLSAALDNSQGLISGEDILTLNAGSLTNTAGSVSSAANLTLDSTGAISNQGGKLVTDGALKLTSTRLDNSQRGTISGKGLLTLKTGNFDNSQNGRVSSNDRLELTSAQLTNSSGGSIGSSQALTASVSRLSQQGGKLFSNTSLSLDLNNGQLDNQNGLINAPGALVLKNVNEVLNQNGEISSAQAFTVNAQQLNNNDGKLLSNQLLTLRIARALNNVKGMIAAAGVDAVVNTLDNTGGTLTSRNDLDLTVTGLLTNRDNGLINATQALKVGAASLDNQNGQVLGGTSLILNATSINNTAKGLINSTGTLNLTAGSLDAGNGGEVSATRDMTLVLNALSLNGGRVMGDAGLSIDMVGNDLNNLGGLITADGQLTFSRLRDLNNQSGEVSSAQSFTLNGRTLDNSSGKLISSNVLTVGATNLLNQNGLISGWQGLNVSGNRLDNRNSGTLSSRNGNLVTTLTGELLNGGNGALVSQNTLSVTADSLDNSGGILSSGTGQTLTVSGVLNNSQNGLIDSGAGLVINANALNNAAGNMTAQQDVSFGGSSLDNSAGNLSSKGAMTLDLLGSLTNTGGKLASGGTLLLRRSTAINNQAGQLISQSLMTLNTSGQLDNSNRGTVAANNTLTVVASGNVLNDADGLIYSQSADAHVQAASLSNVRGTVQSVGALRVDVAGDVNNQNGRIIAQGSDLNVSAANLYSQGGVLSSLQGLFTANVTGVLKNGYDANRQGGVIQAQRLNLTALSSFDNYGGRVSARTGEALINTASFDNRNGGLYAKGLVRITGGNFDNSGDNDGQIAGGQVELNLSGALNNRFGIIESDSTLAVTAQSLDNQTGQLRALGGGGATRFQIGNLFDNRNGTLESANSDLILNAGSFLNGGGSLLHTGNGTFDISTANLTNAGGSIVTRGGLTLTADSWTNSSVIQAGRLTVNVGTLNQTAGGQFLASSLFSGSGGNWTNDGLIASDGSLSLNLGGTYGGNGRLSSVGTLGLSAAQVNLNAASTIAGGGDTSVSVGGQLSNVGRLTSATNLTVNAGSINNQGTLGSGQALTVTTGSLVNDRGLIFSGSNMSLRVSSLNNSYANIYSLGNLTIDRNGQGALADSIVNSSASIQSDGSMSLAASTIQNIRALLTTSNGGIYTARIDEGACNREFYNNDCGGGKATHTWEITQREKLEVTAASAASGITAGGNLNINGGDLFNQSSTIVTSGNFTAALNNLNNTGIEASDTETVRVYRSARASDASAWTNAASDFTEKYWFTSGGYDANNLSGLEPAMADFIAITETEMPEFRKVTQLSNGDQSYSAIIQAGGSVNVNAQNNIGNNVVRAGYSYVSGGSRTDTNAPGTQFSTRITVNQQLPPDLAQQQVNPLSLPGFSLPTGQNGLFRLSGQSGTAAAVAQPVGLPQSWTMGSAAVSVAQREQTVSDAQASTIQIGSVGQISNATRQLASVTRQSAGVSANASAFDTSAPGAAPIGGLVLPGHTSDSAGVTSVDSVTGIATGNQGSGALLPVQNTGSTSGLPAITAISSGNSTAQNAGRVQGTQVNQAGQVVNGTQGSLISAVNQATTGAQSGTTAAVTQVVVNAQGGQVIAPVRNPVATQGGPLFTSVGNPAVSQGVSVAAPVRNTVVAQGSPVTAAVLNPLVTQTNPVSATQNTSTQPSTVAQASAIPPAVSAAAQTVTRVEGLPSSNFVSKPQKYLIETNPVLTELKQFMSSDYLLAGLGYDPEVSAKRLGDGLYEQRLVQQAVVARTGQAFIDGQTSNEAQFKYLMNNAIASKQQLNLAVGVSLSSQQVAALTHDIVWLEEHEVNGEMVLVPVLYLAQADNRLGPTGALIAGNDVSLIAGQNLKNVGTLRAANNLSAAAGNDLVNSGLIEAGNRLDLLAGNDLINKAGGIIAGRDVTLTAIRGDVINERTVTSHQSAADDATWRKDFADSAARIEAANDMSLQAGRDVKNTGGVLQAGRDLSFAAGRDVAIDSAQTENGQTRGANSSNSSITQLGSTVSAGRDLTAQAGRDINVIASSIDAKRDIAMAATENLTLSSAADERHSYGKSKKVTEQEDHVSQVSADLKAGGSVALQAGQNLAVISSRITAGKEAYLVAGENLDILAAQDSDYSLYDMKKKGSFGAKKTQRDEVTDVKNIGSEITTGGDLLLSSGGDQKYQVAKLESGKDLTIESGGAVTFEGVKDLHQESHEKSKSDLAWNSSKGKGNTDETLRQSELVAKGEVAIRAVQGLKIDIKQIDQQSVSQTIDAMVKADPQLAWLKEAELRGDVDWRQVKEVHDSFKYDNSSLGQGAMLAIIIIVTVLTAGAGTFAAAGTAAGSAATGAATAAGVSATTAATIGTAANAAAVASLTSITAQGVVSTINNKGNLGAALKDTFSSDSLKSAAISGLTAGFTAGVIDPQLGGTTKPFNSLTKGFDLSTLGGAGGFALHAGAQGLASGAINTAVNGGSLGDNLVNGLVSQAGTVAAAIGFNQVGSFADQKFTEAALAGDVSGKAMWAEGGIGRTTLHALMGGAVSSATGGDFTTGAVAAGASQAMAGTLNEVFKNNPEYRQAAAQIVGLTAAGLAGGDVEKAAWVSAVADQYNRQLHPNEIPLLEKQSSSLAQEANISPAEAEKRLAQALAYYTDKDWNNALAAKGVVPDALTLKHLGIALSPLADSYAAVGDVPVVAGSKSYTPAETVALITDYRNTHTAEYANPSINSVNMQGLYAGDPEYKYADFYRKNLAVNTGFLSAVSGNLAGIAQGSGGALSDSLGSAWALMSDPVGVSEQAANGLMGLSKNPWGSFKNSVEASQTKEAMATIYDMQGNTAASAAIRAKSDLEFALNFLPANRAKTLAELGTGRKFAMDGPCCFAAGTMVSTPDGERAIDTLKVGDIVWSKPEGGGKPFAAAILATHIRTDQPIYRLKLKGKQENGQADDESLLVTPGHPFYVPAHHGFVPVIDLKPGDRLQSLADGASENTSSEVESLELYLPVGKTYNLTVDVGHTFYVGKLKTWVHNTGPCELPEGYFGAAGGSAGKETSASSGLSSTNDTVSQLAKNKAAGDAFEVQTMGKLQETQSGVVQQITVKTESGTRTRIDLVGRDADGNIICTECKASETAPLTKNQKIAFPEIQESGAVVVGKGKPGIPGGTQIPPTTVNVVRP</sequence>
<feature type="region of interest" description="Disordered" evidence="1">
    <location>
        <begin position="3969"/>
        <end position="3990"/>
    </location>
</feature>
<evidence type="ECO:0000313" key="3">
    <source>
        <dbReference type="EMBL" id="KPZ19603.1"/>
    </source>
</evidence>
<proteinExistence type="predicted"/>
<accession>A0A0Q0ECB2</accession>
<dbReference type="InterPro" id="IPR003587">
    <property type="entry name" value="Hint_dom_N"/>
</dbReference>
<dbReference type="EMBL" id="LJRR01000126">
    <property type="protein sequence ID" value="KPZ19603.1"/>
    <property type="molecule type" value="Genomic_DNA"/>
</dbReference>
<evidence type="ECO:0000313" key="4">
    <source>
        <dbReference type="Proteomes" id="UP000050317"/>
    </source>
</evidence>
<feature type="domain" description="Hint" evidence="2">
    <location>
        <begin position="4629"/>
        <end position="4733"/>
    </location>
</feature>
<dbReference type="NCBIfam" id="TIGR01731">
    <property type="entry name" value="fil_hemag_20aa"/>
    <property type="match status" value="70"/>
</dbReference>
<dbReference type="Pfam" id="PF07591">
    <property type="entry name" value="PT-HINT"/>
    <property type="match status" value="1"/>
</dbReference>
<dbReference type="SMART" id="SM00306">
    <property type="entry name" value="HintN"/>
    <property type="match status" value="1"/>
</dbReference>
<evidence type="ECO:0000259" key="2">
    <source>
        <dbReference type="SMART" id="SM00306"/>
    </source>
</evidence>
<feature type="region of interest" description="Disordered" evidence="1">
    <location>
        <begin position="3755"/>
        <end position="3774"/>
    </location>
</feature>
<dbReference type="Pfam" id="PF05594">
    <property type="entry name" value="Fil_haemagg"/>
    <property type="match status" value="34"/>
</dbReference>
<dbReference type="SUPFAM" id="SSF51294">
    <property type="entry name" value="Hedgehog/intein (Hint) domain"/>
    <property type="match status" value="1"/>
</dbReference>
<dbReference type="InterPro" id="IPR006141">
    <property type="entry name" value="Intein_N"/>
</dbReference>
<dbReference type="RefSeq" id="WP_328586564.1">
    <property type="nucleotide sequence ID" value="NZ_LJRR01000126.1"/>
</dbReference>
<dbReference type="InterPro" id="IPR036844">
    <property type="entry name" value="Hint_dom_sf"/>
</dbReference>
<dbReference type="Proteomes" id="UP000050317">
    <property type="component" value="Unassembled WGS sequence"/>
</dbReference>
<organism evidence="3 4">
    <name type="scientific">Pseudomonas syringae pv. viburni</name>
    <dbReference type="NCBI Taxonomy" id="251703"/>
    <lineage>
        <taxon>Bacteria</taxon>
        <taxon>Pseudomonadati</taxon>
        <taxon>Pseudomonadota</taxon>
        <taxon>Gammaproteobacteria</taxon>
        <taxon>Pseudomonadales</taxon>
        <taxon>Pseudomonadaceae</taxon>
        <taxon>Pseudomonas</taxon>
    </lineage>
</organism>
<feature type="non-terminal residue" evidence="3">
    <location>
        <position position="1"/>
    </location>
</feature>